<sequence length="144" mass="17005">MAEPANCPRCGKLFMKGPQTVCEACRRKEEDDFQTVYKFIRQRENRTATVEEISVATEVEEWQIRRFVKEKRLHPANFPSLSYECERCGALIQEGRMCESCNAELNQGIQQHDRDKALDSRKQQHEKDMNKKSMTYYSVDKYKK</sequence>
<keyword evidence="3" id="KW-1185">Reference proteome</keyword>
<evidence type="ECO:0000313" key="2">
    <source>
        <dbReference type="EMBL" id="SDJ22452.1"/>
    </source>
</evidence>
<dbReference type="AlphaFoldDB" id="A0A1G8RZV5"/>
<evidence type="ECO:0000256" key="1">
    <source>
        <dbReference type="SAM" id="MobiDB-lite"/>
    </source>
</evidence>
<dbReference type="Proteomes" id="UP000199225">
    <property type="component" value="Unassembled WGS sequence"/>
</dbReference>
<dbReference type="InterPro" id="IPR022258">
    <property type="entry name" value="Flagellar_operon_YvyF"/>
</dbReference>
<feature type="region of interest" description="Disordered" evidence="1">
    <location>
        <begin position="109"/>
        <end position="144"/>
    </location>
</feature>
<evidence type="ECO:0000313" key="3">
    <source>
        <dbReference type="Proteomes" id="UP000199225"/>
    </source>
</evidence>
<dbReference type="EMBL" id="FNEV01000003">
    <property type="protein sequence ID" value="SDJ22452.1"/>
    <property type="molecule type" value="Genomic_DNA"/>
</dbReference>
<dbReference type="OrthoDB" id="1739831at2"/>
<protein>
    <submittedName>
        <fullName evidence="2">Flagellar operon protein TIGR03826</fullName>
    </submittedName>
</protein>
<name>A0A1G8RZV5_9BACI</name>
<keyword evidence="2" id="KW-0282">Flagellum</keyword>
<dbReference type="NCBIfam" id="TIGR03826">
    <property type="entry name" value="YvyF"/>
    <property type="match status" value="1"/>
</dbReference>
<organism evidence="2 3">
    <name type="scientific">Salimicrobium halophilum</name>
    <dbReference type="NCBI Taxonomy" id="86666"/>
    <lineage>
        <taxon>Bacteria</taxon>
        <taxon>Bacillati</taxon>
        <taxon>Bacillota</taxon>
        <taxon>Bacilli</taxon>
        <taxon>Bacillales</taxon>
        <taxon>Bacillaceae</taxon>
        <taxon>Salimicrobium</taxon>
    </lineage>
</organism>
<dbReference type="STRING" id="86666.SAMN04490247_1178"/>
<keyword evidence="2" id="KW-0966">Cell projection</keyword>
<accession>A0A1G8RZV5</accession>
<gene>
    <name evidence="2" type="ORF">SAMN04490247_1178</name>
</gene>
<dbReference type="RefSeq" id="WP_093192940.1">
    <property type="nucleotide sequence ID" value="NZ_FNEV01000003.1"/>
</dbReference>
<keyword evidence="2" id="KW-0969">Cilium</keyword>
<reference evidence="3" key="1">
    <citation type="submission" date="2016-10" db="EMBL/GenBank/DDBJ databases">
        <authorList>
            <person name="Varghese N."/>
            <person name="Submissions S."/>
        </authorList>
    </citation>
    <scope>NUCLEOTIDE SEQUENCE [LARGE SCALE GENOMIC DNA]</scope>
    <source>
        <strain evidence="3">DSM 4771</strain>
    </source>
</reference>
<proteinExistence type="predicted"/>
<feature type="compositionally biased region" description="Basic and acidic residues" evidence="1">
    <location>
        <begin position="111"/>
        <end position="131"/>
    </location>
</feature>